<name>C4FJQ7_9AQUI</name>
<dbReference type="EMBL" id="ABZS01000063">
    <property type="protein sequence ID" value="EEP60695.1"/>
    <property type="molecule type" value="Genomic_DNA"/>
</dbReference>
<dbReference type="InterPro" id="IPR000160">
    <property type="entry name" value="GGDEF_dom"/>
</dbReference>
<keyword evidence="2" id="KW-0051">Antiviral defense</keyword>
<evidence type="ECO:0000256" key="1">
    <source>
        <dbReference type="ARBA" id="ARBA00022741"/>
    </source>
</evidence>
<dbReference type="InterPro" id="IPR043128">
    <property type="entry name" value="Rev_trsase/Diguanyl_cyclase"/>
</dbReference>
<dbReference type="InterPro" id="IPR013407">
    <property type="entry name" value="CRISPR-assoc_prot_Cmr2"/>
</dbReference>
<evidence type="ECO:0000256" key="2">
    <source>
        <dbReference type="ARBA" id="ARBA00023118"/>
    </source>
</evidence>
<dbReference type="Gene3D" id="3.30.70.270">
    <property type="match status" value="1"/>
</dbReference>
<accession>C4FJQ7</accession>
<proteinExistence type="predicted"/>
<dbReference type="PROSITE" id="PS50887">
    <property type="entry name" value="GGDEF"/>
    <property type="match status" value="1"/>
</dbReference>
<dbReference type="AlphaFoldDB" id="C4FJQ7"/>
<evidence type="ECO:0000313" key="4">
    <source>
        <dbReference type="EMBL" id="EEP60695.1"/>
    </source>
</evidence>
<keyword evidence="1" id="KW-0547">Nucleotide-binding</keyword>
<reference evidence="4 5" key="1">
    <citation type="submission" date="2009-04" db="EMBL/GenBank/DDBJ databases">
        <authorList>
            <person name="Reysenbach A.-L."/>
            <person name="Heidelberg J.F."/>
            <person name="Nelson W.C."/>
        </authorList>
    </citation>
    <scope>NUCLEOTIDE SEQUENCE [LARGE SCALE GENOMIC DNA]</scope>
    <source>
        <strain evidence="4 5">SS-5</strain>
    </source>
</reference>
<comment type="caution">
    <text evidence="4">The sequence shown here is derived from an EMBL/GenBank/DDBJ whole genome shotgun (WGS) entry which is preliminary data.</text>
</comment>
<dbReference type="Gene3D" id="3.30.70.2220">
    <property type="entry name" value="CRISPR-Cas system, Cmr2 subunit, D1 domain, cysteine cluster"/>
    <property type="match status" value="1"/>
</dbReference>
<evidence type="ECO:0000259" key="3">
    <source>
        <dbReference type="PROSITE" id="PS50887"/>
    </source>
</evidence>
<dbReference type="GO" id="GO:0000166">
    <property type="term" value="F:nucleotide binding"/>
    <property type="evidence" value="ECO:0007669"/>
    <property type="project" value="UniProtKB-KW"/>
</dbReference>
<keyword evidence="5" id="KW-1185">Reference proteome</keyword>
<dbReference type="InterPro" id="IPR054767">
    <property type="entry name" value="Cas10-Cmr2_palm2"/>
</dbReference>
<dbReference type="RefSeq" id="WP_007546649.1">
    <property type="nucleotide sequence ID" value="NZ_ABZS01000063.1"/>
</dbReference>
<feature type="domain" description="GGDEF" evidence="3">
    <location>
        <begin position="361"/>
        <end position="500"/>
    </location>
</feature>
<gene>
    <name evidence="4" type="primary">crm</name>
    <name evidence="4" type="ORF">SULYE_0806</name>
</gene>
<dbReference type="GO" id="GO:0051607">
    <property type="term" value="P:defense response to virus"/>
    <property type="evidence" value="ECO:0007669"/>
    <property type="project" value="UniProtKB-KW"/>
</dbReference>
<sequence length="613" mass="71092">MAKYLVKITIPSIQDTIVRSRKLKDLTGGSELIPRIMQSGLKSLANDDKVEFIIPTKDVIKEDSLNITNVAYLTIEGEKEQVIEKVKRMKEEMFKKLNTLVDTVKYKIPDKEFKEYENLIRYQIRNAINIVWAISEIKDNDIVKAKNDVDIAVANAKASIEPDNKSIEGFNLFKKQKNQYSDFENYQDFMEKAYQLNPELIRGAYLCDVCGKRVILGATEHDFKNSITKDSEKDRLCAFCYAKRYYLEKEKMKEAESKNERERKSVADAALAIYLQRENKNGEKYEELIKGKFIENNLEYLFNKDIEYVYIEELNGHIKELEKNPDKNKEEIEKVKKLIDSLKGLYENENKENEKIGYPPVYYAIVVMDGDSMGEKISKAFEENKIIDITEKLSEFSKEVKGIVEKYSGISVYSGGDDVLALFPLETALKGYMEIISQFKDKFKDMKDAGYNFTASAGLVISHYKIPLSYVLQEARSAESKAKKVDKEKKEKDAVCIKYIKHSFSSAEALIKNDHLQLFEKLISFLSDEDFPFGFIYQLQELLLPYLPKTEDEEPVKKLIKYLIEKKPYKRKDKFAEFMLDTKELFNFKEPEKIINTLKVAKFIASGVQNDRN</sequence>
<protein>
    <submittedName>
        <fullName evidence="4">Crispr-associated protein, Crm2 family</fullName>
    </submittedName>
</protein>
<organism evidence="4 5">
    <name type="scientific">Sulfurihydrogenibium yellowstonense SS-5</name>
    <dbReference type="NCBI Taxonomy" id="432331"/>
    <lineage>
        <taxon>Bacteria</taxon>
        <taxon>Pseudomonadati</taxon>
        <taxon>Aquificota</taxon>
        <taxon>Aquificia</taxon>
        <taxon>Aquificales</taxon>
        <taxon>Hydrogenothermaceae</taxon>
        <taxon>Sulfurihydrogenibium</taxon>
    </lineage>
</organism>
<dbReference type="NCBIfam" id="TIGR02577">
    <property type="entry name" value="cas_TM1794_Cmr2"/>
    <property type="match status" value="1"/>
</dbReference>
<dbReference type="Pfam" id="PF22335">
    <property type="entry name" value="Cas10-Cmr2_palm2"/>
    <property type="match status" value="1"/>
</dbReference>
<dbReference type="InterPro" id="IPR038242">
    <property type="entry name" value="Cmr2_N"/>
</dbReference>
<dbReference type="OrthoDB" id="9758700at2"/>
<evidence type="ECO:0000313" key="5">
    <source>
        <dbReference type="Proteomes" id="UP000005540"/>
    </source>
</evidence>
<dbReference type="Proteomes" id="UP000005540">
    <property type="component" value="Unassembled WGS sequence"/>
</dbReference>